<dbReference type="AlphaFoldDB" id="M8CDP7"/>
<accession>M8CDP7</accession>
<sequence length="300" mass="33639">MTHFFCRSVPDVHLQRDNHQPGLPSVHRCHPGSFNNTVPSRLMSQLGRCPSQPFHTSPWMFMLLCPKWQICSAAYGIIELHFFVLSLFPCSSSATAVLCLLFDSLISWPTILSMCVALINRLKEKEPSTYGDAPWLLLPHPTTRCKGGRRRRAERRKQPPLPHPAPPHRVTVFFGALHLDVEHCPRMRDRTDKALLPPSSPWIQLLFPADSRRHEVTSGAAGGVKAIKCGKFLTLVTSGTTTKQKGSLEWEQIEQGSGRPFHGEFIGIFHGGCELCLRIYVVGLPTVVRYYSVTSDIPPK</sequence>
<proteinExistence type="predicted"/>
<organism evidence="2">
    <name type="scientific">Aegilops tauschii</name>
    <name type="common">Tausch's goatgrass</name>
    <name type="synonym">Aegilops squarrosa</name>
    <dbReference type="NCBI Taxonomy" id="37682"/>
    <lineage>
        <taxon>Eukaryota</taxon>
        <taxon>Viridiplantae</taxon>
        <taxon>Streptophyta</taxon>
        <taxon>Embryophyta</taxon>
        <taxon>Tracheophyta</taxon>
        <taxon>Spermatophyta</taxon>
        <taxon>Magnoliopsida</taxon>
        <taxon>Liliopsida</taxon>
        <taxon>Poales</taxon>
        <taxon>Poaceae</taxon>
        <taxon>BOP clade</taxon>
        <taxon>Pooideae</taxon>
        <taxon>Triticodae</taxon>
        <taxon>Triticeae</taxon>
        <taxon>Triticinae</taxon>
        <taxon>Aegilops</taxon>
    </lineage>
</organism>
<protein>
    <submittedName>
        <fullName evidence="2">Uncharacterized protein</fullName>
    </submittedName>
</protein>
<feature type="compositionally biased region" description="Basic residues" evidence="1">
    <location>
        <begin position="146"/>
        <end position="155"/>
    </location>
</feature>
<evidence type="ECO:0000256" key="1">
    <source>
        <dbReference type="SAM" id="MobiDB-lite"/>
    </source>
</evidence>
<name>M8CDP7_AEGTA</name>
<evidence type="ECO:0000313" key="2">
    <source>
        <dbReference type="EnsemblPlants" id="EMT21261"/>
    </source>
</evidence>
<dbReference type="EnsemblPlants" id="EMT21261">
    <property type="protein sequence ID" value="EMT21261"/>
    <property type="gene ID" value="F775_24916"/>
</dbReference>
<feature type="region of interest" description="Disordered" evidence="1">
    <location>
        <begin position="145"/>
        <end position="165"/>
    </location>
</feature>
<reference evidence="2" key="1">
    <citation type="submission" date="2015-06" db="UniProtKB">
        <authorList>
            <consortium name="EnsemblPlants"/>
        </authorList>
    </citation>
    <scope>IDENTIFICATION</scope>
</reference>